<dbReference type="AlphaFoldDB" id="A0A6A6ZIA4"/>
<accession>A0A6A6ZIA4</accession>
<proteinExistence type="predicted"/>
<protein>
    <recommendedName>
        <fullName evidence="3">F-box domain-containing protein</fullName>
    </recommendedName>
</protein>
<evidence type="ECO:0000313" key="2">
    <source>
        <dbReference type="Proteomes" id="UP000799424"/>
    </source>
</evidence>
<evidence type="ECO:0008006" key="3">
    <source>
        <dbReference type="Google" id="ProtNLM"/>
    </source>
</evidence>
<dbReference type="EMBL" id="MU006239">
    <property type="protein sequence ID" value="KAF2820770.1"/>
    <property type="molecule type" value="Genomic_DNA"/>
</dbReference>
<reference evidence="1" key="1">
    <citation type="journal article" date="2020" name="Stud. Mycol.">
        <title>101 Dothideomycetes genomes: a test case for predicting lifestyles and emergence of pathogens.</title>
        <authorList>
            <person name="Haridas S."/>
            <person name="Albert R."/>
            <person name="Binder M."/>
            <person name="Bloem J."/>
            <person name="Labutti K."/>
            <person name="Salamov A."/>
            <person name="Andreopoulos B."/>
            <person name="Baker S."/>
            <person name="Barry K."/>
            <person name="Bills G."/>
            <person name="Bluhm B."/>
            <person name="Cannon C."/>
            <person name="Castanera R."/>
            <person name="Culley D."/>
            <person name="Daum C."/>
            <person name="Ezra D."/>
            <person name="Gonzalez J."/>
            <person name="Henrissat B."/>
            <person name="Kuo A."/>
            <person name="Liang C."/>
            <person name="Lipzen A."/>
            <person name="Lutzoni F."/>
            <person name="Magnuson J."/>
            <person name="Mondo S."/>
            <person name="Nolan M."/>
            <person name="Ohm R."/>
            <person name="Pangilinan J."/>
            <person name="Park H.-J."/>
            <person name="Ramirez L."/>
            <person name="Alfaro M."/>
            <person name="Sun H."/>
            <person name="Tritt A."/>
            <person name="Yoshinaga Y."/>
            <person name="Zwiers L.-H."/>
            <person name="Turgeon B."/>
            <person name="Goodwin S."/>
            <person name="Spatafora J."/>
            <person name="Crous P."/>
            <person name="Grigoriev I."/>
        </authorList>
    </citation>
    <scope>NUCLEOTIDE SEQUENCE</scope>
    <source>
        <strain evidence="1">CBS 113818</strain>
    </source>
</reference>
<sequence length="265" mass="30398">MNRHRENTSITPFRYGDLPIELRSLICKHVPDVKIKHLAVEVEMQDELEPEYQALKLVWTTMSSVALLTTSRQVAADSRRHLERIDNLAPIRLISTLETLCSDILSSRVLELLITIDFSTDYDLRKIIAVLGRGAALSKCTKISAASKPIPCVEIAVYWSQSEHNMIAVHRAKKLFSILEGIRLCELRRANHIDTSLANHVVRVTLRLAMPSHDDVHEVDLQAPYWTQERRVPVFPSSTFQLGEHIYRKEWDDNWAEGERPQRCA</sequence>
<keyword evidence="2" id="KW-1185">Reference proteome</keyword>
<name>A0A6A6ZIA4_9PLEO</name>
<dbReference type="Proteomes" id="UP000799424">
    <property type="component" value="Unassembled WGS sequence"/>
</dbReference>
<evidence type="ECO:0000313" key="1">
    <source>
        <dbReference type="EMBL" id="KAF2820770.1"/>
    </source>
</evidence>
<organism evidence="1 2">
    <name type="scientific">Ophiobolus disseminans</name>
    <dbReference type="NCBI Taxonomy" id="1469910"/>
    <lineage>
        <taxon>Eukaryota</taxon>
        <taxon>Fungi</taxon>
        <taxon>Dikarya</taxon>
        <taxon>Ascomycota</taxon>
        <taxon>Pezizomycotina</taxon>
        <taxon>Dothideomycetes</taxon>
        <taxon>Pleosporomycetidae</taxon>
        <taxon>Pleosporales</taxon>
        <taxon>Pleosporineae</taxon>
        <taxon>Phaeosphaeriaceae</taxon>
        <taxon>Ophiobolus</taxon>
    </lineage>
</organism>
<gene>
    <name evidence="1" type="ORF">CC86DRAFT_386822</name>
</gene>